<name>A0ABV5SP14_9MICO</name>
<gene>
    <name evidence="2" type="ORF">ACFFQV_06355</name>
</gene>
<accession>A0ABV5SP14</accession>
<evidence type="ECO:0000256" key="1">
    <source>
        <dbReference type="SAM" id="MobiDB-lite"/>
    </source>
</evidence>
<comment type="caution">
    <text evidence="2">The sequence shown here is derived from an EMBL/GenBank/DDBJ whole genome shotgun (WGS) entry which is preliminary data.</text>
</comment>
<sequence>MFEYFGRISQRNPPPERPTSGIRRALPIASPRSAITSAPLASPSRRSGAGQGTAPQPTAAQLIVHDAGVCWFASDGDE</sequence>
<feature type="region of interest" description="Disordered" evidence="1">
    <location>
        <begin position="1"/>
        <end position="60"/>
    </location>
</feature>
<proteinExistence type="predicted"/>
<evidence type="ECO:0000313" key="3">
    <source>
        <dbReference type="Proteomes" id="UP001589667"/>
    </source>
</evidence>
<dbReference type="EMBL" id="JBHMBL010000001">
    <property type="protein sequence ID" value="MFB9641912.1"/>
    <property type="molecule type" value="Genomic_DNA"/>
</dbReference>
<reference evidence="2 3" key="1">
    <citation type="submission" date="2024-09" db="EMBL/GenBank/DDBJ databases">
        <authorList>
            <person name="Sun Q."/>
            <person name="Mori K."/>
        </authorList>
    </citation>
    <scope>NUCLEOTIDE SEQUENCE [LARGE SCALE GENOMIC DNA]</scope>
    <source>
        <strain evidence="2 3">JCM 14321</strain>
    </source>
</reference>
<protein>
    <submittedName>
        <fullName evidence="2">Uncharacterized protein</fullName>
    </submittedName>
</protein>
<organism evidence="2 3">
    <name type="scientific">Agromyces lapidis</name>
    <dbReference type="NCBI Taxonomy" id="279574"/>
    <lineage>
        <taxon>Bacteria</taxon>
        <taxon>Bacillati</taxon>
        <taxon>Actinomycetota</taxon>
        <taxon>Actinomycetes</taxon>
        <taxon>Micrococcales</taxon>
        <taxon>Microbacteriaceae</taxon>
        <taxon>Agromyces</taxon>
    </lineage>
</organism>
<dbReference type="Proteomes" id="UP001589667">
    <property type="component" value="Unassembled WGS sequence"/>
</dbReference>
<evidence type="ECO:0000313" key="2">
    <source>
        <dbReference type="EMBL" id="MFB9641912.1"/>
    </source>
</evidence>
<keyword evidence="3" id="KW-1185">Reference proteome</keyword>
<dbReference type="RefSeq" id="WP_157424677.1">
    <property type="nucleotide sequence ID" value="NZ_BAAANI010000007.1"/>
</dbReference>